<reference evidence="1" key="1">
    <citation type="submission" date="2020-04" db="EMBL/GenBank/DDBJ databases">
        <authorList>
            <person name="Chiriac C."/>
            <person name="Salcher M."/>
            <person name="Ghai R."/>
            <person name="Kavagutti S V."/>
        </authorList>
    </citation>
    <scope>NUCLEOTIDE SEQUENCE</scope>
</reference>
<dbReference type="EMBL" id="LR796344">
    <property type="protein sequence ID" value="CAB4138465.1"/>
    <property type="molecule type" value="Genomic_DNA"/>
</dbReference>
<organism evidence="1">
    <name type="scientific">uncultured Caudovirales phage</name>
    <dbReference type="NCBI Taxonomy" id="2100421"/>
    <lineage>
        <taxon>Viruses</taxon>
        <taxon>Duplodnaviria</taxon>
        <taxon>Heunggongvirae</taxon>
        <taxon>Uroviricota</taxon>
        <taxon>Caudoviricetes</taxon>
        <taxon>Peduoviridae</taxon>
        <taxon>Maltschvirus</taxon>
        <taxon>Maltschvirus maltsch</taxon>
    </lineage>
</organism>
<sequence length="833" mass="91850">MAIVDRGILADDPLAPSVEVPVNVPMEFPGGAEVIDDGQGGAIIQALMPGFFDEELPPDPALEHNANLAEFLERGLLGEIASELTGAYEEDLQSRSDWEEAYSKGLDLLGVKQEERTEPFEGASGVTHPLISESVVQFQAQAYKELLPSQGPVKTQILGAKTPEVEAQAARVKNFMNYRIMDVMTEYDPGLDQMLFYLPLSGSTFKKVYFDPVRGREVSEFVPAQDLVVPYSAVDLETTPRATHVLKMQGNDVRKMQLSGVYRDIELGAANTSEATNVVKEKIDEIDGRTKSISDDVRTLLEFHADLDIEGYEDIGMDGEPTGLKLPYIVTVDKDTNEVLSIQRNWSPADPAKRKRQYFVHYKFMPGLGFYGFGIIHMIGGLGRASTSILRQLIDAGTLSNLPAGFKAKGIRVRDNDSPIQPGEWREIDAPGMDLRNALVPLPYKEPSATLTQLLGALVADGRRFISLADQQMSDLNNEAPVGTTVALLERGMKVMSAIHKRLHAAQKAEFKLLARVIAENLPQVYPYAVAGAPAEIMQADFDDRIDVIPVSDPNIFSMSQRVTLAQTELQLAQSAPEIHDLREAYRRMYQALEVENIDQILPPPPQPQPMDPAMEAGLLIQGQAPQAFPQQDHDAHIAAHMALLQMGMVSMTPLLVGVISSHIFQHLSLKAREIVEQEVLQLRQEMGAQMGAEIGLAAQNGQIPIPAALQQIGQIGAMPPQFTPDQIEARVAQVLAELMAEVLPQLSPAQQNNDPLVMIRMQELALRDKELAQRKENDDKKIALENKKVLQRSTSDAARIEVQEQVSDDRVQVARERIAAQMAMAQNRNQGQ</sequence>
<name>A0A6J5LVI2_9CAUD</name>
<gene>
    <name evidence="1" type="ORF">UFOVP330_66</name>
</gene>
<proteinExistence type="predicted"/>
<evidence type="ECO:0000313" key="1">
    <source>
        <dbReference type="EMBL" id="CAB4138465.1"/>
    </source>
</evidence>
<accession>A0A6J5LVI2</accession>
<protein>
    <submittedName>
        <fullName evidence="1">Uncharacterized protein</fullName>
    </submittedName>
</protein>